<reference evidence="2 3" key="1">
    <citation type="submission" date="2016-10" db="EMBL/GenBank/DDBJ databases">
        <authorList>
            <person name="de Groot N.N."/>
        </authorList>
    </citation>
    <scope>NUCLEOTIDE SEQUENCE [LARGE SCALE GENOMIC DNA]</scope>
    <source>
        <strain evidence="2 3">DSM 23609</strain>
    </source>
</reference>
<accession>A0A1I2KIV3</accession>
<keyword evidence="3" id="KW-1185">Reference proteome</keyword>
<dbReference type="AlphaFoldDB" id="A0A1I2KIV3"/>
<feature type="transmembrane region" description="Helical" evidence="1">
    <location>
        <begin position="66"/>
        <end position="85"/>
    </location>
</feature>
<protein>
    <submittedName>
        <fullName evidence="2">Uncharacterized protein</fullName>
    </submittedName>
</protein>
<name>A0A1I2KIV3_9GAMM</name>
<dbReference type="EMBL" id="FOOC01000017">
    <property type="protein sequence ID" value="SFF65021.1"/>
    <property type="molecule type" value="Genomic_DNA"/>
</dbReference>
<sequence>MLRGVAEILTAIAALGVLLLIFGRARTRGMHWRVAEWPLGKRVEGALALVFAVLALLGFLAGEYGFAGWLTLMAAIIAAFAMLTWPRQG</sequence>
<feature type="transmembrane region" description="Helical" evidence="1">
    <location>
        <begin position="43"/>
        <end position="60"/>
    </location>
</feature>
<evidence type="ECO:0000313" key="3">
    <source>
        <dbReference type="Proteomes" id="UP000199771"/>
    </source>
</evidence>
<organism evidence="2 3">
    <name type="scientific">Fontimonas thermophila</name>
    <dbReference type="NCBI Taxonomy" id="1076937"/>
    <lineage>
        <taxon>Bacteria</taxon>
        <taxon>Pseudomonadati</taxon>
        <taxon>Pseudomonadota</taxon>
        <taxon>Gammaproteobacteria</taxon>
        <taxon>Nevskiales</taxon>
        <taxon>Nevskiaceae</taxon>
        <taxon>Fontimonas</taxon>
    </lineage>
</organism>
<feature type="transmembrane region" description="Helical" evidence="1">
    <location>
        <begin position="6"/>
        <end position="23"/>
    </location>
</feature>
<keyword evidence="1" id="KW-0472">Membrane</keyword>
<dbReference type="STRING" id="1076937.SAMN04488120_11721"/>
<keyword evidence="1" id="KW-0812">Transmembrane</keyword>
<proteinExistence type="predicted"/>
<evidence type="ECO:0000256" key="1">
    <source>
        <dbReference type="SAM" id="Phobius"/>
    </source>
</evidence>
<gene>
    <name evidence="2" type="ORF">SAMN04488120_11721</name>
</gene>
<keyword evidence="1" id="KW-1133">Transmembrane helix</keyword>
<dbReference type="Proteomes" id="UP000199771">
    <property type="component" value="Unassembled WGS sequence"/>
</dbReference>
<evidence type="ECO:0000313" key="2">
    <source>
        <dbReference type="EMBL" id="SFF65021.1"/>
    </source>
</evidence>